<dbReference type="PANTHER" id="PTHR11079">
    <property type="entry name" value="CYTOSINE DEAMINASE FAMILY MEMBER"/>
    <property type="match status" value="1"/>
</dbReference>
<keyword evidence="4" id="KW-0862">Zinc</keyword>
<gene>
    <name evidence="6" type="ORF">DUNSADRAFT_17129</name>
</gene>
<proteinExistence type="predicted"/>
<dbReference type="SUPFAM" id="SSF53927">
    <property type="entry name" value="Cytidine deaminase-like"/>
    <property type="match status" value="1"/>
</dbReference>
<dbReference type="EMBL" id="MU070252">
    <property type="protein sequence ID" value="KAF5828751.1"/>
    <property type="molecule type" value="Genomic_DNA"/>
</dbReference>
<reference evidence="6" key="1">
    <citation type="submission" date="2017-08" db="EMBL/GenBank/DDBJ databases">
        <authorList>
            <person name="Polle J.E."/>
            <person name="Barry K."/>
            <person name="Cushman J."/>
            <person name="Schmutz J."/>
            <person name="Tran D."/>
            <person name="Hathwaick L.T."/>
            <person name="Yim W.C."/>
            <person name="Jenkins J."/>
            <person name="Mckie-Krisberg Z.M."/>
            <person name="Prochnik S."/>
            <person name="Lindquist E."/>
            <person name="Dockter R.B."/>
            <person name="Adam C."/>
            <person name="Molina H."/>
            <person name="Bunkerborg J."/>
            <person name="Jin E."/>
            <person name="Buchheim M."/>
            <person name="Magnuson J."/>
        </authorList>
    </citation>
    <scope>NUCLEOTIDE SEQUENCE</scope>
    <source>
        <strain evidence="6">CCAP 19/18</strain>
    </source>
</reference>
<evidence type="ECO:0000313" key="7">
    <source>
        <dbReference type="Proteomes" id="UP000815325"/>
    </source>
</evidence>
<dbReference type="CDD" id="cd01284">
    <property type="entry name" value="Riboflavin_deaminase-reductase"/>
    <property type="match status" value="1"/>
</dbReference>
<accession>A0ABQ7G2C3</accession>
<dbReference type="InterPro" id="IPR004794">
    <property type="entry name" value="Eubact_RibD"/>
</dbReference>
<dbReference type="PANTHER" id="PTHR11079:SF162">
    <property type="entry name" value="RIBOFLAVIN BIOSYNTHESIS PROTEIN PYRD, CHLOROPLASTIC"/>
    <property type="match status" value="1"/>
</dbReference>
<comment type="pathway">
    <text evidence="1">Cofactor biosynthesis; riboflavin biosynthesis; 5-amino-6-(D-ribitylamino)uracil from GTP: step 2/4.</text>
</comment>
<dbReference type="Proteomes" id="UP000815325">
    <property type="component" value="Unassembled WGS sequence"/>
</dbReference>
<dbReference type="EC" id="3.5.4.26" evidence="2"/>
<dbReference type="PROSITE" id="PS00903">
    <property type="entry name" value="CYT_DCMP_DEAMINASES_1"/>
    <property type="match status" value="1"/>
</dbReference>
<dbReference type="InterPro" id="IPR002125">
    <property type="entry name" value="CMP_dCMP_dom"/>
</dbReference>
<dbReference type="Gene3D" id="3.40.140.10">
    <property type="entry name" value="Cytidine Deaminase, domain 2"/>
    <property type="match status" value="1"/>
</dbReference>
<evidence type="ECO:0000256" key="4">
    <source>
        <dbReference type="ARBA" id="ARBA00022833"/>
    </source>
</evidence>
<name>A0ABQ7G2C3_DUNSA</name>
<dbReference type="PROSITE" id="PS51747">
    <property type="entry name" value="CYT_DCMP_DEAMINASES_2"/>
    <property type="match status" value="1"/>
</dbReference>
<comment type="caution">
    <text evidence="6">The sequence shown here is derived from an EMBL/GenBank/DDBJ whole genome shotgun (WGS) entry which is preliminary data.</text>
</comment>
<dbReference type="InterPro" id="IPR016193">
    <property type="entry name" value="Cytidine_deaminase-like"/>
</dbReference>
<evidence type="ECO:0000256" key="3">
    <source>
        <dbReference type="ARBA" id="ARBA00022723"/>
    </source>
</evidence>
<evidence type="ECO:0000313" key="6">
    <source>
        <dbReference type="EMBL" id="KAF5828751.1"/>
    </source>
</evidence>
<dbReference type="NCBIfam" id="TIGR00326">
    <property type="entry name" value="eubact_ribD"/>
    <property type="match status" value="1"/>
</dbReference>
<keyword evidence="7" id="KW-1185">Reference proteome</keyword>
<evidence type="ECO:0000259" key="5">
    <source>
        <dbReference type="PROSITE" id="PS51747"/>
    </source>
</evidence>
<evidence type="ECO:0000256" key="1">
    <source>
        <dbReference type="ARBA" id="ARBA00004882"/>
    </source>
</evidence>
<dbReference type="Pfam" id="PF00383">
    <property type="entry name" value="dCMP_cyt_deam_1"/>
    <property type="match status" value="1"/>
</dbReference>
<organism evidence="6 7">
    <name type="scientific">Dunaliella salina</name>
    <name type="common">Green alga</name>
    <name type="synonym">Protococcus salinus</name>
    <dbReference type="NCBI Taxonomy" id="3046"/>
    <lineage>
        <taxon>Eukaryota</taxon>
        <taxon>Viridiplantae</taxon>
        <taxon>Chlorophyta</taxon>
        <taxon>core chlorophytes</taxon>
        <taxon>Chlorophyceae</taxon>
        <taxon>CS clade</taxon>
        <taxon>Chlamydomonadales</taxon>
        <taxon>Dunaliellaceae</taxon>
        <taxon>Dunaliella</taxon>
    </lineage>
</organism>
<sequence length="215" mass="22872">MLSSHPLASPPCKLGTHYHQTSLHQQLQSLRRGSFKGSSQCVKAPAVSAQAREGPSSISDEDRSYMRHALDLARRGLGHTHPNPAVGCVIVKEGKVVGEGYHPKAGMPHAEVYALRAASNSAQGATAYVTLEPCNHYGRTPPCSRALVDASVARVVIGAGDPNPLVASEGIATLRKAGIQVDLMDGHEQAQANDLNPEFMERMRAEALAAVRPQT</sequence>
<keyword evidence="3" id="KW-0479">Metal-binding</keyword>
<protein>
    <recommendedName>
        <fullName evidence="2">diaminohydroxyphosphoribosylaminopyrimidine deaminase</fullName>
        <ecNumber evidence="2">3.5.4.26</ecNumber>
    </recommendedName>
</protein>
<dbReference type="InterPro" id="IPR016192">
    <property type="entry name" value="APOBEC/CMP_deaminase_Zn-bd"/>
</dbReference>
<evidence type="ECO:0000256" key="2">
    <source>
        <dbReference type="ARBA" id="ARBA00012766"/>
    </source>
</evidence>
<feature type="domain" description="CMP/dCMP-type deaminase" evidence="5">
    <location>
        <begin position="60"/>
        <end position="182"/>
    </location>
</feature>